<name>A0A2I2F6D9_ASPCN</name>
<dbReference type="Proteomes" id="UP000234585">
    <property type="component" value="Unassembled WGS sequence"/>
</dbReference>
<keyword evidence="3" id="KW-1185">Reference proteome</keyword>
<reference evidence="2 3" key="1">
    <citation type="submission" date="2017-12" db="EMBL/GenBank/DDBJ databases">
        <authorList>
            <consortium name="DOE Joint Genome Institute"/>
            <person name="Haridas S."/>
            <person name="Kjaerbolling I."/>
            <person name="Vesth T.C."/>
            <person name="Frisvad J.C."/>
            <person name="Nybo J.L."/>
            <person name="Theobald S."/>
            <person name="Kuo A."/>
            <person name="Bowyer P."/>
            <person name="Matsuda Y."/>
            <person name="Mondo S."/>
            <person name="Lyhne E.K."/>
            <person name="Kogle M.E."/>
            <person name="Clum A."/>
            <person name="Lipzen A."/>
            <person name="Salamov A."/>
            <person name="Ngan C.Y."/>
            <person name="Daum C."/>
            <person name="Chiniquy J."/>
            <person name="Barry K."/>
            <person name="LaButti K."/>
            <person name="Simmons B.A."/>
            <person name="Magnuson J.K."/>
            <person name="Mortensen U.H."/>
            <person name="Larsen T.O."/>
            <person name="Grigoriev I.V."/>
            <person name="Baker S.E."/>
            <person name="Andersen M.R."/>
            <person name="Nordberg H.P."/>
            <person name="Cantor M.N."/>
            <person name="Hua S.X."/>
        </authorList>
    </citation>
    <scope>NUCLEOTIDE SEQUENCE [LARGE SCALE GENOMIC DNA]</scope>
    <source>
        <strain evidence="2 3">CBS 102.13</strain>
    </source>
</reference>
<accession>A0A2I2F6D9</accession>
<organism evidence="2 3">
    <name type="scientific">Aspergillus candidus</name>
    <dbReference type="NCBI Taxonomy" id="41067"/>
    <lineage>
        <taxon>Eukaryota</taxon>
        <taxon>Fungi</taxon>
        <taxon>Dikarya</taxon>
        <taxon>Ascomycota</taxon>
        <taxon>Pezizomycotina</taxon>
        <taxon>Eurotiomycetes</taxon>
        <taxon>Eurotiomycetidae</taxon>
        <taxon>Eurotiales</taxon>
        <taxon>Aspergillaceae</taxon>
        <taxon>Aspergillus</taxon>
        <taxon>Aspergillus subgen. Circumdati</taxon>
    </lineage>
</organism>
<evidence type="ECO:0000313" key="2">
    <source>
        <dbReference type="EMBL" id="PLB36148.1"/>
    </source>
</evidence>
<protein>
    <submittedName>
        <fullName evidence="2">Uncharacterized protein</fullName>
    </submittedName>
</protein>
<proteinExistence type="predicted"/>
<sequence length="86" mass="9761">MLQTPLHLFPRNPSRIVGLLVVGEGAAFGRLVRFQRRWRRRTRAAFTPALAFALGFLVFCPRSQIRYAGYNLVVFLESMVYGCQGA</sequence>
<dbReference type="AlphaFoldDB" id="A0A2I2F6D9"/>
<dbReference type="EMBL" id="KZ559154">
    <property type="protein sequence ID" value="PLB36148.1"/>
    <property type="molecule type" value="Genomic_DNA"/>
</dbReference>
<feature type="transmembrane region" description="Helical" evidence="1">
    <location>
        <begin position="12"/>
        <end position="32"/>
    </location>
</feature>
<dbReference type="GeneID" id="36520567"/>
<feature type="transmembrane region" description="Helical" evidence="1">
    <location>
        <begin position="44"/>
        <end position="65"/>
    </location>
</feature>
<gene>
    <name evidence="2" type="ORF">BDW47DRAFT_109194</name>
</gene>
<evidence type="ECO:0000256" key="1">
    <source>
        <dbReference type="SAM" id="Phobius"/>
    </source>
</evidence>
<dbReference type="RefSeq" id="XP_024670160.1">
    <property type="nucleotide sequence ID" value="XM_024813407.1"/>
</dbReference>
<evidence type="ECO:0000313" key="3">
    <source>
        <dbReference type="Proteomes" id="UP000234585"/>
    </source>
</evidence>
<keyword evidence="1" id="KW-1133">Transmembrane helix</keyword>
<keyword evidence="1" id="KW-0812">Transmembrane</keyword>
<keyword evidence="1" id="KW-0472">Membrane</keyword>